<dbReference type="KEGG" id="pshq:F3W81_20530"/>
<keyword evidence="4" id="KW-1185">Reference proteome</keyword>
<accession>A0A7L9WRR4</accession>
<evidence type="ECO:0000259" key="2">
    <source>
        <dbReference type="Pfam" id="PF01494"/>
    </source>
</evidence>
<dbReference type="PANTHER" id="PTHR43476:SF3">
    <property type="entry name" value="FAD-BINDING MONOOXYGENASE"/>
    <property type="match status" value="1"/>
</dbReference>
<dbReference type="RefSeq" id="WP_193081449.1">
    <property type="nucleotide sequence ID" value="NZ_CP045201.1"/>
</dbReference>
<dbReference type="GO" id="GO:0008688">
    <property type="term" value="F:3-(3-hydroxyphenyl)propionate hydroxylase activity"/>
    <property type="evidence" value="ECO:0007669"/>
    <property type="project" value="TreeGrafter"/>
</dbReference>
<dbReference type="SUPFAM" id="SSF51905">
    <property type="entry name" value="FAD/NAD(P)-binding domain"/>
    <property type="match status" value="1"/>
</dbReference>
<evidence type="ECO:0000256" key="1">
    <source>
        <dbReference type="ARBA" id="ARBA00023002"/>
    </source>
</evidence>
<evidence type="ECO:0000313" key="4">
    <source>
        <dbReference type="Proteomes" id="UP000594118"/>
    </source>
</evidence>
<dbReference type="NCBIfam" id="NF004829">
    <property type="entry name" value="PRK06183.1-3"/>
    <property type="match status" value="1"/>
</dbReference>
<dbReference type="InterPro" id="IPR002938">
    <property type="entry name" value="FAD-bd"/>
</dbReference>
<dbReference type="PRINTS" id="PR00420">
    <property type="entry name" value="RNGMNOXGNASE"/>
</dbReference>
<evidence type="ECO:0000313" key="3">
    <source>
        <dbReference type="EMBL" id="QOL83011.1"/>
    </source>
</evidence>
<dbReference type="InterPro" id="IPR050631">
    <property type="entry name" value="PheA/TfdB_FAD_monoxygenase"/>
</dbReference>
<dbReference type="Gene3D" id="3.30.70.2450">
    <property type="match status" value="1"/>
</dbReference>
<protein>
    <submittedName>
        <fullName evidence="3">Bifunctional 3-(3-hydroxy-phenyl)propionate/3-hydroxycinnamic acid hydroxylase</fullName>
    </submittedName>
</protein>
<keyword evidence="1" id="KW-0560">Oxidoreductase</keyword>
<sequence>MTGPTLFDVAIVGFGPSGAVAAAQLGQTGCSVVVLERGDKVYELPRAIALDHEILRHLDGLGLHDTVMPYIEPFTDSEHFGAQGQLIRRISMVPAPYPQGYTPNMVFSQPPVEAAMRDLAAGLGTVDVRLNHQVMALAESEDRVRLTVRDAAGMQSDIEARYVIGCDGASSTVRQLAGIRLDDLIFDEPWLVVDVLVNEDKLDLVPACSAQFCEPERPISYIIGPKTHRRWEIMLTPGEDPMQMQTPESVWNILSRWITPEDGTLWRAACYRFHALVADRWRVGRIFVAGDAAHQQPPFIGQGMCQGVRDVTNLAWKLSEVLKGQSDHRLLDTYETERKAHVTALTGRIKAIGEAICIQDVERAAARDAEILAKGGGKPLEVTRQDIVPPLTQGLIDRSAAAGTLAPQPWVRQGDDFELLDRVIGHGWRLILDGRKITIADLKDHPDAARLTLAQIGGTGGLEERDAVMSGWFDATGSIACLIRPDHYVYGTALSLLDLAALLAGARAYKTN</sequence>
<proteinExistence type="predicted"/>
<dbReference type="Pfam" id="PF01494">
    <property type="entry name" value="FAD_binding_3"/>
    <property type="match status" value="1"/>
</dbReference>
<dbReference type="GO" id="GO:0019622">
    <property type="term" value="P:3-(3-hydroxy)phenylpropionate catabolic process"/>
    <property type="evidence" value="ECO:0007669"/>
    <property type="project" value="TreeGrafter"/>
</dbReference>
<dbReference type="Gene3D" id="3.50.50.60">
    <property type="entry name" value="FAD/NAD(P)-binding domain"/>
    <property type="match status" value="1"/>
</dbReference>
<organism evidence="3 4">
    <name type="scientific">Pseudooceanicola spongiae</name>
    <dbReference type="NCBI Taxonomy" id="2613965"/>
    <lineage>
        <taxon>Bacteria</taxon>
        <taxon>Pseudomonadati</taxon>
        <taxon>Pseudomonadota</taxon>
        <taxon>Alphaproteobacteria</taxon>
        <taxon>Rhodobacterales</taxon>
        <taxon>Paracoccaceae</taxon>
        <taxon>Pseudooceanicola</taxon>
    </lineage>
</organism>
<gene>
    <name evidence="3" type="ORF">F3W81_20530</name>
</gene>
<dbReference type="EMBL" id="CP045201">
    <property type="protein sequence ID" value="QOL83011.1"/>
    <property type="molecule type" value="Genomic_DNA"/>
</dbReference>
<feature type="domain" description="FAD-binding" evidence="2">
    <location>
        <begin position="8"/>
        <end position="346"/>
    </location>
</feature>
<dbReference type="PANTHER" id="PTHR43476">
    <property type="entry name" value="3-(3-HYDROXY-PHENYL)PROPIONATE/3-HYDROXYCINNAMIC ACID HYDROXYLASE"/>
    <property type="match status" value="1"/>
</dbReference>
<name>A0A7L9WRR4_9RHOB</name>
<dbReference type="GO" id="GO:0071949">
    <property type="term" value="F:FAD binding"/>
    <property type="evidence" value="ECO:0007669"/>
    <property type="project" value="InterPro"/>
</dbReference>
<dbReference type="InterPro" id="IPR036188">
    <property type="entry name" value="FAD/NAD-bd_sf"/>
</dbReference>
<dbReference type="Proteomes" id="UP000594118">
    <property type="component" value="Chromosome"/>
</dbReference>
<reference evidence="3 4" key="1">
    <citation type="submission" date="2019-10" db="EMBL/GenBank/DDBJ databases">
        <title>Pseudopuniceibacterium sp. HQ09 islated from Antarctica.</title>
        <authorList>
            <person name="Liao L."/>
            <person name="Su S."/>
            <person name="Chen B."/>
            <person name="Yu Y."/>
        </authorList>
    </citation>
    <scope>NUCLEOTIDE SEQUENCE [LARGE SCALE GENOMIC DNA]</scope>
    <source>
        <strain evidence="3 4">HQ09</strain>
    </source>
</reference>
<dbReference type="AlphaFoldDB" id="A0A7L9WRR4"/>